<dbReference type="HAMAP" id="MF_00422">
    <property type="entry name" value="SecE"/>
    <property type="match status" value="1"/>
</dbReference>
<comment type="caution">
    <text evidence="9">The sequence shown here is derived from an EMBL/GenBank/DDBJ whole genome shotgun (WGS) entry which is preliminary data.</text>
</comment>
<dbReference type="InterPro" id="IPR001901">
    <property type="entry name" value="Translocase_SecE/Sec61-g"/>
</dbReference>
<dbReference type="GO" id="GO:0006605">
    <property type="term" value="P:protein targeting"/>
    <property type="evidence" value="ECO:0007669"/>
    <property type="project" value="UniProtKB-UniRule"/>
</dbReference>
<evidence type="ECO:0000256" key="4">
    <source>
        <dbReference type="ARBA" id="ARBA00022927"/>
    </source>
</evidence>
<comment type="subunit">
    <text evidence="8">Component of the Sec protein translocase complex. Heterotrimer consisting of SecY, SecE and SecG subunits. The heterotrimers can form oligomers, although 1 heterotrimer is thought to be able to translocate proteins. Interacts with the ribosome. Interacts with SecDF, and other proteins may be involved. Interacts with SecA.</text>
</comment>
<reference evidence="9" key="1">
    <citation type="submission" date="2019-08" db="EMBL/GenBank/DDBJ databases">
        <authorList>
            <person name="Amaro Estrada I."/>
            <person name="Quiroz Castaneda R.E."/>
            <person name="Martinez Ocampo F."/>
            <person name="Rodriguez Camarillo S.D."/>
        </authorList>
    </citation>
    <scope>NUCLEOTIDE SEQUENCE</scope>
    <source>
        <strain evidence="9">MEX-30-184-02</strain>
    </source>
</reference>
<comment type="subcellular location">
    <subcellularLocation>
        <location evidence="8">Cell membrane</location>
        <topology evidence="8">Single-pass membrane protein</topology>
    </subcellularLocation>
    <subcellularLocation>
        <location evidence="1">Membrane</location>
    </subcellularLocation>
</comment>
<accession>A0A643CKS6</accession>
<dbReference type="InterPro" id="IPR005807">
    <property type="entry name" value="SecE_bac"/>
</dbReference>
<evidence type="ECO:0000256" key="6">
    <source>
        <dbReference type="ARBA" id="ARBA00023010"/>
    </source>
</evidence>
<dbReference type="GO" id="GO:0043952">
    <property type="term" value="P:protein transport by the Sec complex"/>
    <property type="evidence" value="ECO:0007669"/>
    <property type="project" value="UniProtKB-UniRule"/>
</dbReference>
<dbReference type="AlphaFoldDB" id="A0A643CKS6"/>
<comment type="function">
    <text evidence="8">Essential subunit of the Sec protein translocation channel SecYEG. Clamps together the 2 halves of SecY. May contact the channel plug during translocation.</text>
</comment>
<dbReference type="NCBIfam" id="TIGR00964">
    <property type="entry name" value="secE_bact"/>
    <property type="match status" value="1"/>
</dbReference>
<dbReference type="Pfam" id="PF00584">
    <property type="entry name" value="SecE"/>
    <property type="match status" value="1"/>
</dbReference>
<dbReference type="InterPro" id="IPR038379">
    <property type="entry name" value="SecE_sf"/>
</dbReference>
<sequence length="70" mass="7772">MFLAMIGSFARFLCDVKQEALQVSWASRKEVSVFLLIVLLTVVVSSILFSCVDFVFLRLVKIALGVVYAA</sequence>
<gene>
    <name evidence="8 9" type="primary">secE</name>
    <name evidence="9" type="ORF">FY207_03190</name>
</gene>
<protein>
    <recommendedName>
        <fullName evidence="8">Protein translocase subunit SecE</fullName>
    </recommendedName>
</protein>
<comment type="similarity">
    <text evidence="8">Belongs to the SecE/SEC61-gamma family.</text>
</comment>
<feature type="transmembrane region" description="Helical" evidence="8">
    <location>
        <begin position="33"/>
        <end position="56"/>
    </location>
</feature>
<evidence type="ECO:0000256" key="8">
    <source>
        <dbReference type="HAMAP-Rule" id="MF_00422"/>
    </source>
</evidence>
<keyword evidence="8" id="KW-1003">Cell membrane</keyword>
<evidence type="ECO:0000256" key="3">
    <source>
        <dbReference type="ARBA" id="ARBA00022692"/>
    </source>
</evidence>
<organism evidence="9">
    <name type="scientific">Anaplasma marginale</name>
    <dbReference type="NCBI Taxonomy" id="770"/>
    <lineage>
        <taxon>Bacteria</taxon>
        <taxon>Pseudomonadati</taxon>
        <taxon>Pseudomonadota</taxon>
        <taxon>Alphaproteobacteria</taxon>
        <taxon>Rickettsiales</taxon>
        <taxon>Anaplasmataceae</taxon>
        <taxon>Anaplasma</taxon>
    </lineage>
</organism>
<dbReference type="Gene3D" id="1.20.5.1030">
    <property type="entry name" value="Preprotein translocase secy subunit"/>
    <property type="match status" value="1"/>
</dbReference>
<dbReference type="EMBL" id="VTCY01000008">
    <property type="protein sequence ID" value="KAB0451857.1"/>
    <property type="molecule type" value="Genomic_DNA"/>
</dbReference>
<evidence type="ECO:0000256" key="1">
    <source>
        <dbReference type="ARBA" id="ARBA00004370"/>
    </source>
</evidence>
<evidence type="ECO:0000256" key="5">
    <source>
        <dbReference type="ARBA" id="ARBA00022989"/>
    </source>
</evidence>
<dbReference type="GO" id="GO:0008320">
    <property type="term" value="F:protein transmembrane transporter activity"/>
    <property type="evidence" value="ECO:0007669"/>
    <property type="project" value="UniProtKB-UniRule"/>
</dbReference>
<keyword evidence="2 8" id="KW-0813">Transport</keyword>
<dbReference type="GO" id="GO:0005886">
    <property type="term" value="C:plasma membrane"/>
    <property type="evidence" value="ECO:0007669"/>
    <property type="project" value="UniProtKB-SubCell"/>
</dbReference>
<keyword evidence="3 8" id="KW-0812">Transmembrane</keyword>
<keyword evidence="4 8" id="KW-0653">Protein transport</keyword>
<proteinExistence type="inferred from homology"/>
<dbReference type="OMA" id="EVYQVSW"/>
<dbReference type="GO" id="GO:0065002">
    <property type="term" value="P:intracellular protein transmembrane transport"/>
    <property type="evidence" value="ECO:0007669"/>
    <property type="project" value="UniProtKB-UniRule"/>
</dbReference>
<evidence type="ECO:0000256" key="2">
    <source>
        <dbReference type="ARBA" id="ARBA00022448"/>
    </source>
</evidence>
<keyword evidence="6 8" id="KW-0811">Translocation</keyword>
<evidence type="ECO:0000256" key="7">
    <source>
        <dbReference type="ARBA" id="ARBA00023136"/>
    </source>
</evidence>
<keyword evidence="5 8" id="KW-1133">Transmembrane helix</keyword>
<dbReference type="GO" id="GO:0009306">
    <property type="term" value="P:protein secretion"/>
    <property type="evidence" value="ECO:0007669"/>
    <property type="project" value="UniProtKB-UniRule"/>
</dbReference>
<name>A0A643CKS6_ANAMA</name>
<keyword evidence="7 8" id="KW-0472">Membrane</keyword>
<evidence type="ECO:0000313" key="9">
    <source>
        <dbReference type="EMBL" id="KAB0451857.1"/>
    </source>
</evidence>